<dbReference type="InterPro" id="IPR003591">
    <property type="entry name" value="Leu-rich_rpt_typical-subtyp"/>
</dbReference>
<dbReference type="Proteomes" id="UP001305815">
    <property type="component" value="Chromosome"/>
</dbReference>
<dbReference type="InterPro" id="IPR001611">
    <property type="entry name" value="Leu-rich_rpt"/>
</dbReference>
<dbReference type="SUPFAM" id="SSF63446">
    <property type="entry name" value="Type I dockerin domain"/>
    <property type="match status" value="1"/>
</dbReference>
<keyword evidence="1" id="KW-0433">Leucine-rich repeat</keyword>
<evidence type="ECO:0008006" key="7">
    <source>
        <dbReference type="Google" id="ProtNLM"/>
    </source>
</evidence>
<dbReference type="Pfam" id="PF12799">
    <property type="entry name" value="LRR_4"/>
    <property type="match status" value="1"/>
</dbReference>
<protein>
    <recommendedName>
        <fullName evidence="7">Dockerin domain-containing protein</fullName>
    </recommendedName>
</protein>
<evidence type="ECO:0000259" key="3">
    <source>
        <dbReference type="PROSITE" id="PS50222"/>
    </source>
</evidence>
<sequence length="833" mass="90020">MPACLKHVDGTVLHETAHLKVLLFHIPAAHSVLSASSEKDGKGNKSSFISQSGNFNVVFYGKQDVSLEADGDKFCLGKLYVEDESVFKEMALESGNYISAYTCTVNTSKWTFAARQNLSSATESANWSANVESAFRGVATQSAFQSNSSQLTAEENQFVNALASVWINTLNTPLCEGFVESSSVQQELRFEINGKECVLKSKGVAFGFGGVNAVYLNVDGASYDSTVGIVSNANVKEFSEKAQKYLAENMKSELIGYASGGIAGVLQGTFGWGDITTSVVKKFVEKAVKNVCIDSSVLNTSDSKSVQDLKKSFKVLDILSKSAKTMSVKAADHSAESIKVPEEEQEEIVIPALSPTVKDDWLRQELIDVLGDDGSGEPDFSKADEITNLDLSDGYIRDLNGLQYFDNLEELDIANNEITDLSPIFGLRNLKKLDASGQYLSNLGALASLGELTELQLADNELTTLSSLKKLTKLERLDVSGNEILVFGTAGTLQNLQYLNVADNPMKEIDLSGLSDLVNLTELNISGCGLESLDGINTEKLSVLNASNNKINSVDALAKAESLVSLDLSYNAIAEAEALKTYINLQQLSLEGNPLEGLDWMETLARLISVNLSCTNLTEEDLAHMQNLKQLQTLDLSGNMIFGLSVLTDLEGLQEINVSNTPLNNADIQTLKEKGIAVINETILPAVQNMYFINNNVEIDQEGNYWQDPVCYPSGSILENAVWTSSDEKIATVDPSGIVTAQRAGSVEIRVTTADGELTAAYQIHIEGGTTGDINADGQINLVDLMKCLNHVGRKELLEGEALKAADINGDGTVNLVDLMRLLNYVGRKTSAL</sequence>
<reference evidence="6" key="1">
    <citation type="journal article" date="2023" name="Int. J. Syst. Evol. Microbiol.">
        <title>Claveliimonas bilis gen. nov., sp. nov., deoxycholic acid-producing bacteria isolated from human faeces, and reclassification of Sellimonas monacensis Zenner et al. 2021 as Claveliimonas monacensis comb. nov.</title>
        <authorList>
            <person name="Hisatomi A."/>
            <person name="Kastawa N.W.E.P.G."/>
            <person name="Song I."/>
            <person name="Ohkuma M."/>
            <person name="Fukiya S."/>
            <person name="Sakamoto M."/>
        </authorList>
    </citation>
    <scope>NUCLEOTIDE SEQUENCE [LARGE SCALE GENOMIC DNA]</scope>
    <source>
        <strain evidence="6">12BBH14</strain>
    </source>
</reference>
<dbReference type="InterPro" id="IPR003343">
    <property type="entry name" value="Big_2"/>
</dbReference>
<evidence type="ECO:0000259" key="4">
    <source>
        <dbReference type="PROSITE" id="PS51766"/>
    </source>
</evidence>
<evidence type="ECO:0000313" key="5">
    <source>
        <dbReference type="EMBL" id="BDZ77825.1"/>
    </source>
</evidence>
<dbReference type="SUPFAM" id="SSF49373">
    <property type="entry name" value="Invasin/intimin cell-adhesion fragments"/>
    <property type="match status" value="1"/>
</dbReference>
<dbReference type="PROSITE" id="PS50222">
    <property type="entry name" value="EF_HAND_2"/>
    <property type="match status" value="1"/>
</dbReference>
<dbReference type="PANTHER" id="PTHR46652">
    <property type="entry name" value="LEUCINE-RICH REPEAT AND IQ DOMAIN-CONTAINING PROTEIN 1-RELATED"/>
    <property type="match status" value="1"/>
</dbReference>
<evidence type="ECO:0000256" key="2">
    <source>
        <dbReference type="ARBA" id="ARBA00022737"/>
    </source>
</evidence>
<feature type="domain" description="Dockerin" evidence="4">
    <location>
        <begin position="767"/>
        <end position="833"/>
    </location>
</feature>
<evidence type="ECO:0000256" key="1">
    <source>
        <dbReference type="ARBA" id="ARBA00022614"/>
    </source>
</evidence>
<dbReference type="Gene3D" id="1.10.1330.10">
    <property type="entry name" value="Dockerin domain"/>
    <property type="match status" value="1"/>
</dbReference>
<dbReference type="PANTHER" id="PTHR46652:SF3">
    <property type="entry name" value="LEUCINE-RICH REPEAT-CONTAINING PROTEIN 9"/>
    <property type="match status" value="1"/>
</dbReference>
<evidence type="ECO:0000313" key="6">
    <source>
        <dbReference type="Proteomes" id="UP001305815"/>
    </source>
</evidence>
<proteinExistence type="predicted"/>
<dbReference type="InterPro" id="IPR018247">
    <property type="entry name" value="EF_Hand_1_Ca_BS"/>
</dbReference>
<dbReference type="InterPro" id="IPR002048">
    <property type="entry name" value="EF_hand_dom"/>
</dbReference>
<dbReference type="InterPro" id="IPR008964">
    <property type="entry name" value="Invasin/intimin_cell_adhesion"/>
</dbReference>
<dbReference type="PROSITE" id="PS51766">
    <property type="entry name" value="DOCKERIN"/>
    <property type="match status" value="1"/>
</dbReference>
<dbReference type="SUPFAM" id="SSF52058">
    <property type="entry name" value="L domain-like"/>
    <property type="match status" value="1"/>
</dbReference>
<dbReference type="PROSITE" id="PS00018">
    <property type="entry name" value="EF_HAND_1"/>
    <property type="match status" value="2"/>
</dbReference>
<feature type="domain" description="EF-hand" evidence="3">
    <location>
        <begin position="801"/>
        <end position="829"/>
    </location>
</feature>
<dbReference type="Pfam" id="PF23952">
    <property type="entry name" value="LRR_EndoS"/>
    <property type="match status" value="1"/>
</dbReference>
<dbReference type="Gene3D" id="2.60.40.1080">
    <property type="match status" value="1"/>
</dbReference>
<dbReference type="EMBL" id="AP027742">
    <property type="protein sequence ID" value="BDZ77825.1"/>
    <property type="molecule type" value="Genomic_DNA"/>
</dbReference>
<accession>A0ABN6YYD2</accession>
<dbReference type="Pfam" id="PF00404">
    <property type="entry name" value="Dockerin_1"/>
    <property type="match status" value="1"/>
</dbReference>
<dbReference type="SMART" id="SM00635">
    <property type="entry name" value="BID_2"/>
    <property type="match status" value="1"/>
</dbReference>
<dbReference type="CDD" id="cd14256">
    <property type="entry name" value="Dockerin_I"/>
    <property type="match status" value="1"/>
</dbReference>
<keyword evidence="6" id="KW-1185">Reference proteome</keyword>
<dbReference type="SMART" id="SM00369">
    <property type="entry name" value="LRR_TYP"/>
    <property type="match status" value="5"/>
</dbReference>
<dbReference type="InterPro" id="IPR025875">
    <property type="entry name" value="Leu-rich_rpt_4"/>
</dbReference>
<dbReference type="InterPro" id="IPR016134">
    <property type="entry name" value="Dockerin_dom"/>
</dbReference>
<dbReference type="InterPro" id="IPR036439">
    <property type="entry name" value="Dockerin_dom_sf"/>
</dbReference>
<organism evidence="5 6">
    <name type="scientific">Claveliimonas bilis</name>
    <dbReference type="NCBI Taxonomy" id="3028070"/>
    <lineage>
        <taxon>Bacteria</taxon>
        <taxon>Bacillati</taxon>
        <taxon>Bacillota</taxon>
        <taxon>Clostridia</taxon>
        <taxon>Lachnospirales</taxon>
        <taxon>Lachnospiraceae</taxon>
        <taxon>Claveliimonas</taxon>
    </lineage>
</organism>
<dbReference type="InterPro" id="IPR050836">
    <property type="entry name" value="SDS22/Internalin_LRR"/>
</dbReference>
<keyword evidence="2" id="KW-0677">Repeat</keyword>
<dbReference type="InterPro" id="IPR002105">
    <property type="entry name" value="Dockerin_1_rpt"/>
</dbReference>
<dbReference type="Gene3D" id="3.80.10.10">
    <property type="entry name" value="Ribonuclease Inhibitor"/>
    <property type="match status" value="2"/>
</dbReference>
<dbReference type="PROSITE" id="PS51450">
    <property type="entry name" value="LRR"/>
    <property type="match status" value="4"/>
</dbReference>
<dbReference type="InterPro" id="IPR032675">
    <property type="entry name" value="LRR_dom_sf"/>
</dbReference>
<dbReference type="SMART" id="SM00365">
    <property type="entry name" value="LRR_SD22"/>
    <property type="match status" value="5"/>
</dbReference>
<dbReference type="Pfam" id="PF02368">
    <property type="entry name" value="Big_2"/>
    <property type="match status" value="1"/>
</dbReference>
<gene>
    <name evidence="5" type="ORF">Lac1_20080</name>
</gene>
<name>A0ABN6YYD2_9FIRM</name>